<dbReference type="GO" id="GO:0004523">
    <property type="term" value="F:RNA-DNA hybrid ribonuclease activity"/>
    <property type="evidence" value="ECO:0007669"/>
    <property type="project" value="InterPro"/>
</dbReference>
<evidence type="ECO:0000259" key="1">
    <source>
        <dbReference type="Pfam" id="PF13456"/>
    </source>
</evidence>
<dbReference type="Gene3D" id="3.30.420.10">
    <property type="entry name" value="Ribonuclease H-like superfamily/Ribonuclease H"/>
    <property type="match status" value="1"/>
</dbReference>
<dbReference type="EMBL" id="CACRSJ010000110">
    <property type="protein sequence ID" value="VYS69188.1"/>
    <property type="molecule type" value="Genomic_DNA"/>
</dbReference>
<organism evidence="2 3">
    <name type="scientific">Arabidopsis thaliana</name>
    <name type="common">Mouse-ear cress</name>
    <dbReference type="NCBI Taxonomy" id="3702"/>
    <lineage>
        <taxon>Eukaryota</taxon>
        <taxon>Viridiplantae</taxon>
        <taxon>Streptophyta</taxon>
        <taxon>Embryophyta</taxon>
        <taxon>Tracheophyta</taxon>
        <taxon>Spermatophyta</taxon>
        <taxon>Magnoliopsida</taxon>
        <taxon>eudicotyledons</taxon>
        <taxon>Gunneridae</taxon>
        <taxon>Pentapetalae</taxon>
        <taxon>rosids</taxon>
        <taxon>malvids</taxon>
        <taxon>Brassicales</taxon>
        <taxon>Brassicaceae</taxon>
        <taxon>Camelineae</taxon>
        <taxon>Arabidopsis</taxon>
    </lineage>
</organism>
<dbReference type="SUPFAM" id="SSF53098">
    <property type="entry name" value="Ribonuclease H-like"/>
    <property type="match status" value="1"/>
</dbReference>
<dbReference type="CDD" id="cd06222">
    <property type="entry name" value="RNase_H_like"/>
    <property type="match status" value="1"/>
</dbReference>
<name>A0A654G7N0_ARATH</name>
<sequence length="247" mass="28349">MESFEHSPSESIKSPGQHTMQGQLPISILWRIWKSRNKLVFQRKQNDWWRDIRDATNEAEEWITNGLCAQVPTPSTTNGTTRQFQSQWQKTHMGWIKCNYDGSFVNRVRGSTAAWIIRDDNGVFKGAAQATGATVSSAFEAECQSLILTMQQLWIRGFRKVILEGDCKLLVNVLNGRGSRFDAINWIHEIKVWRNKFDAIKFTWSHRSTNQPADILAKNQRHALSSYIVHSFIPLCISNALFSDYVS</sequence>
<dbReference type="InterPro" id="IPR012337">
    <property type="entry name" value="RNaseH-like_sf"/>
</dbReference>
<dbReference type="ExpressionAtlas" id="A0A654G7N0">
    <property type="expression patterns" value="baseline and differential"/>
</dbReference>
<dbReference type="InterPro" id="IPR002156">
    <property type="entry name" value="RNaseH_domain"/>
</dbReference>
<evidence type="ECO:0000313" key="2">
    <source>
        <dbReference type="EMBL" id="VYS69188.1"/>
    </source>
</evidence>
<gene>
    <name evidence="2" type="ORF">AN1_LOCUS24574</name>
</gene>
<dbReference type="InterPro" id="IPR044730">
    <property type="entry name" value="RNase_H-like_dom_plant"/>
</dbReference>
<dbReference type="InterPro" id="IPR052929">
    <property type="entry name" value="RNase_H-like_EbsB-rel"/>
</dbReference>
<reference evidence="2 3" key="1">
    <citation type="submission" date="2019-11" db="EMBL/GenBank/DDBJ databases">
        <authorList>
            <person name="Jiao W.-B."/>
            <person name="Schneeberger K."/>
        </authorList>
    </citation>
    <scope>NUCLEOTIDE SEQUENCE [LARGE SCALE GENOMIC DNA]</scope>
    <source>
        <strain evidence="3">cv. An-1</strain>
    </source>
</reference>
<dbReference type="InterPro" id="IPR036397">
    <property type="entry name" value="RNaseH_sf"/>
</dbReference>
<dbReference type="AlphaFoldDB" id="A0A654G7N0"/>
<proteinExistence type="predicted"/>
<feature type="domain" description="RNase H type-1" evidence="1">
    <location>
        <begin position="99"/>
        <end position="219"/>
    </location>
</feature>
<dbReference type="Pfam" id="PF13456">
    <property type="entry name" value="RVT_3"/>
    <property type="match status" value="1"/>
</dbReference>
<protein>
    <recommendedName>
        <fullName evidence="1">RNase H type-1 domain-containing protein</fullName>
    </recommendedName>
</protein>
<dbReference type="Proteomes" id="UP000426265">
    <property type="component" value="Unassembled WGS sequence"/>
</dbReference>
<dbReference type="PANTHER" id="PTHR47074:SF78">
    <property type="entry name" value="GB|AAF30348.1-RELATED"/>
    <property type="match status" value="1"/>
</dbReference>
<evidence type="ECO:0000313" key="3">
    <source>
        <dbReference type="Proteomes" id="UP000426265"/>
    </source>
</evidence>
<accession>A0A654G7N0</accession>
<dbReference type="GO" id="GO:0003676">
    <property type="term" value="F:nucleic acid binding"/>
    <property type="evidence" value="ECO:0007669"/>
    <property type="project" value="InterPro"/>
</dbReference>
<dbReference type="PANTHER" id="PTHR47074">
    <property type="entry name" value="BNAC02G40300D PROTEIN"/>
    <property type="match status" value="1"/>
</dbReference>